<dbReference type="PANTHER" id="PTHR31351:SF30">
    <property type="entry name" value="VAN3-BINDING PROTEIN-LIKE"/>
    <property type="match status" value="1"/>
</dbReference>
<dbReference type="GO" id="GO:0009734">
    <property type="term" value="P:auxin-activated signaling pathway"/>
    <property type="evidence" value="ECO:0007669"/>
    <property type="project" value="TreeGrafter"/>
</dbReference>
<evidence type="ECO:0000313" key="3">
    <source>
        <dbReference type="EMBL" id="RLN18305.1"/>
    </source>
</evidence>
<accession>A0A3L6SBC9</accession>
<feature type="region of interest" description="Disordered" evidence="1">
    <location>
        <begin position="89"/>
        <end position="124"/>
    </location>
</feature>
<sequence>MPHASAFFGMFSQYKDLSHAGVTRSVHPGLPTKAESAPFDAQKAAIRCKEKSRRSKCCHPEELPVIPEQAMEYLSRTWSPSSSDLFQILSPSSLGSSPEDSGRDEAGDRGEDEEKHVDKIHSDGGTSQLFNQTWRVVASGKPSSRQRRHKLVQPAWLNVGNMKAMLRGFLLDSVPVTGSRRRRRRDELRLHSAQAHAAVSVAQLAAAVAGIVSVCDLRPAATASASDKRLGTVLASAAALVATVCAEAAETAGANRGRVTSAVRTGLESRSSAELLTLTATAATCLRGAAALKQRVADLRGISSGSNATAVSISAGIQKGTTLRVCLPCGRVRVRTVSVFPQRGGGGSAVALRLGKKRLHGAFATYKDLINQGMPTLPEGRSSPIALFCLYLRTDVAAAIWIQAAWPHAVLKLKTDLIDRLTDLPFGGGGGDDFSDVIAAVREGGGEAVVEGRPAFPVALVTEEEGATVRLLFEHQTPCKVWKAAIEGMLVEQKLNRGSN</sequence>
<reference evidence="4" key="1">
    <citation type="journal article" date="2019" name="Nat. Commun.">
        <title>The genome of broomcorn millet.</title>
        <authorList>
            <person name="Zou C."/>
            <person name="Miki D."/>
            <person name="Li D."/>
            <person name="Tang Q."/>
            <person name="Xiao L."/>
            <person name="Rajput S."/>
            <person name="Deng P."/>
            <person name="Jia W."/>
            <person name="Huang R."/>
            <person name="Zhang M."/>
            <person name="Sun Y."/>
            <person name="Hu J."/>
            <person name="Fu X."/>
            <person name="Schnable P.S."/>
            <person name="Li F."/>
            <person name="Zhang H."/>
            <person name="Feng B."/>
            <person name="Zhu X."/>
            <person name="Liu R."/>
            <person name="Schnable J.C."/>
            <person name="Zhu J.-K."/>
            <person name="Zhang H."/>
        </authorList>
    </citation>
    <scope>NUCLEOTIDE SEQUENCE [LARGE SCALE GENOMIC DNA]</scope>
</reference>
<dbReference type="InterPro" id="IPR008546">
    <property type="entry name" value="VAN3-bd-like_auxin_canal"/>
</dbReference>
<feature type="domain" description="VAN3-binding protein-like auxin canalisation" evidence="2">
    <location>
        <begin position="66"/>
        <end position="297"/>
    </location>
</feature>
<comment type="caution">
    <text evidence="3">The sequence shown here is derived from an EMBL/GenBank/DDBJ whole genome shotgun (WGS) entry which is preliminary data.</text>
</comment>
<dbReference type="EMBL" id="PQIB02000005">
    <property type="protein sequence ID" value="RLN18305.1"/>
    <property type="molecule type" value="Genomic_DNA"/>
</dbReference>
<dbReference type="Pfam" id="PF05703">
    <property type="entry name" value="Auxin_canalis"/>
    <property type="match status" value="1"/>
</dbReference>
<evidence type="ECO:0000313" key="4">
    <source>
        <dbReference type="Proteomes" id="UP000275267"/>
    </source>
</evidence>
<dbReference type="InterPro" id="IPR040269">
    <property type="entry name" value="VAB"/>
</dbReference>
<dbReference type="Proteomes" id="UP000275267">
    <property type="component" value="Unassembled WGS sequence"/>
</dbReference>
<dbReference type="PANTHER" id="PTHR31351">
    <property type="entry name" value="EXPRESSED PROTEIN"/>
    <property type="match status" value="1"/>
</dbReference>
<dbReference type="GO" id="GO:0010305">
    <property type="term" value="P:leaf vascular tissue pattern formation"/>
    <property type="evidence" value="ECO:0007669"/>
    <property type="project" value="TreeGrafter"/>
</dbReference>
<gene>
    <name evidence="3" type="ORF">C2845_PM02G19480</name>
</gene>
<evidence type="ECO:0000259" key="2">
    <source>
        <dbReference type="Pfam" id="PF05703"/>
    </source>
</evidence>
<dbReference type="STRING" id="4540.A0A3L6SBC9"/>
<protein>
    <submittedName>
        <fullName evidence="3">VAN3-binding protein</fullName>
    </submittedName>
</protein>
<dbReference type="GO" id="GO:0010087">
    <property type="term" value="P:phloem or xylem histogenesis"/>
    <property type="evidence" value="ECO:0007669"/>
    <property type="project" value="TreeGrafter"/>
</dbReference>
<keyword evidence="4" id="KW-1185">Reference proteome</keyword>
<feature type="compositionally biased region" description="Low complexity" evidence="1">
    <location>
        <begin position="89"/>
        <end position="99"/>
    </location>
</feature>
<evidence type="ECO:0000256" key="1">
    <source>
        <dbReference type="SAM" id="MobiDB-lite"/>
    </source>
</evidence>
<dbReference type="OrthoDB" id="684573at2759"/>
<dbReference type="AlphaFoldDB" id="A0A3L6SBC9"/>
<feature type="compositionally biased region" description="Basic and acidic residues" evidence="1">
    <location>
        <begin position="100"/>
        <end position="122"/>
    </location>
</feature>
<organism evidence="3 4">
    <name type="scientific">Panicum miliaceum</name>
    <name type="common">Proso millet</name>
    <name type="synonym">Broomcorn millet</name>
    <dbReference type="NCBI Taxonomy" id="4540"/>
    <lineage>
        <taxon>Eukaryota</taxon>
        <taxon>Viridiplantae</taxon>
        <taxon>Streptophyta</taxon>
        <taxon>Embryophyta</taxon>
        <taxon>Tracheophyta</taxon>
        <taxon>Spermatophyta</taxon>
        <taxon>Magnoliopsida</taxon>
        <taxon>Liliopsida</taxon>
        <taxon>Poales</taxon>
        <taxon>Poaceae</taxon>
        <taxon>PACMAD clade</taxon>
        <taxon>Panicoideae</taxon>
        <taxon>Panicodae</taxon>
        <taxon>Paniceae</taxon>
        <taxon>Panicinae</taxon>
        <taxon>Panicum</taxon>
        <taxon>Panicum sect. Panicum</taxon>
    </lineage>
</organism>
<proteinExistence type="predicted"/>
<name>A0A3L6SBC9_PANMI</name>